<feature type="compositionally biased region" description="Acidic residues" evidence="1">
    <location>
        <begin position="13"/>
        <end position="31"/>
    </location>
</feature>
<dbReference type="RefSeq" id="XP_022287875.1">
    <property type="nucleotide sequence ID" value="XM_022432167.1"/>
</dbReference>
<dbReference type="InterPro" id="IPR001305">
    <property type="entry name" value="HSP_DnaJ_Cys-rich_dom"/>
</dbReference>
<dbReference type="GO" id="GO:0031072">
    <property type="term" value="F:heat shock protein binding"/>
    <property type="evidence" value="ECO:0007669"/>
    <property type="project" value="InterPro"/>
</dbReference>
<dbReference type="KEGG" id="cvn:111100379"/>
<evidence type="ECO:0000313" key="2">
    <source>
        <dbReference type="Proteomes" id="UP000694844"/>
    </source>
</evidence>
<dbReference type="Proteomes" id="UP000694844">
    <property type="component" value="Chromosome 6"/>
</dbReference>
<dbReference type="InterPro" id="IPR052789">
    <property type="entry name" value="SSUH2_homolog"/>
</dbReference>
<keyword evidence="2" id="KW-1185">Reference proteome</keyword>
<evidence type="ECO:0000313" key="5">
    <source>
        <dbReference type="RefSeq" id="XP_022287875.1"/>
    </source>
</evidence>
<protein>
    <submittedName>
        <fullName evidence="3">Protein SSUH2 homolog isoform X1</fullName>
    </submittedName>
    <submittedName>
        <fullName evidence="4 5">Protein SSUH2 homolog isoform X2</fullName>
    </submittedName>
</protein>
<organism evidence="2 5">
    <name type="scientific">Crassostrea virginica</name>
    <name type="common">Eastern oyster</name>
    <dbReference type="NCBI Taxonomy" id="6565"/>
    <lineage>
        <taxon>Eukaryota</taxon>
        <taxon>Metazoa</taxon>
        <taxon>Spiralia</taxon>
        <taxon>Lophotrochozoa</taxon>
        <taxon>Mollusca</taxon>
        <taxon>Bivalvia</taxon>
        <taxon>Autobranchia</taxon>
        <taxon>Pteriomorphia</taxon>
        <taxon>Ostreida</taxon>
        <taxon>Ostreoidea</taxon>
        <taxon>Ostreidae</taxon>
        <taxon>Crassostrea</taxon>
    </lineage>
</organism>
<dbReference type="PANTHER" id="PTHR48465">
    <property type="entry name" value="PROTEIN SSUH2 HOMOLOG"/>
    <property type="match status" value="1"/>
</dbReference>
<dbReference type="AlphaFoldDB" id="A0A8B8A9N9"/>
<gene>
    <name evidence="3 4 5" type="primary">LOC111100379</name>
</gene>
<dbReference type="CDD" id="cd10719">
    <property type="entry name" value="DnaJ_zf"/>
    <property type="match status" value="1"/>
</dbReference>
<dbReference type="RefSeq" id="XP_022287874.1">
    <property type="nucleotide sequence ID" value="XM_022432166.1"/>
</dbReference>
<evidence type="ECO:0000256" key="1">
    <source>
        <dbReference type="SAM" id="MobiDB-lite"/>
    </source>
</evidence>
<accession>A0A8B8A9N9</accession>
<dbReference type="PANTHER" id="PTHR48465:SF1">
    <property type="entry name" value="PROTEIN SSUH2 HOMOLOG"/>
    <property type="match status" value="1"/>
</dbReference>
<dbReference type="GeneID" id="111100379"/>
<name>A0A8B8A9N9_CRAVI</name>
<evidence type="ECO:0000313" key="4">
    <source>
        <dbReference type="RefSeq" id="XP_022287874.1"/>
    </source>
</evidence>
<dbReference type="GO" id="GO:0051082">
    <property type="term" value="F:unfolded protein binding"/>
    <property type="evidence" value="ECO:0007669"/>
    <property type="project" value="InterPro"/>
</dbReference>
<dbReference type="OrthoDB" id="3355217at2759"/>
<sequence>MAKIGPIELEQNATEDEEDVLVDLNGEDNDDKPDINFLPVPGYDNVRLDQSLLPPPPTDFIPATDQGQPEFMSEPVISEETARQALIELVERNCCWGKGAAKSLTFQELQSSTSYHYVLQTFTEDRNSKWDHVPYNGQFVDGPENGSAPAPWDISATFAELFKNETQHHEVPHTAFVQPCHKCKATGKVTCGRCRGSGKVNCRSCGGRGRKTVTRNGKTQSTSCSWCFRGKVRCSNCSGSGKVTCPSCKGCRHLKWFIKLTIDWKNNVADHVVQKTQLPAFLISQSTGTLGFQDMQPRVLPISRFPTAEINEASHRLLHEHQFPQRRIHMQQHVIRMVPVTQCFCKRRVKEFTFYVYGLESKVHAPEYPDQCCWGCTIL</sequence>
<reference evidence="3 4" key="1">
    <citation type="submission" date="2025-04" db="UniProtKB">
        <authorList>
            <consortium name="RefSeq"/>
        </authorList>
    </citation>
    <scope>IDENTIFICATION</scope>
    <source>
        <tissue evidence="3 4">Whole sample</tissue>
    </source>
</reference>
<dbReference type="RefSeq" id="XP_022287873.1">
    <property type="nucleotide sequence ID" value="XM_022432165.1"/>
</dbReference>
<evidence type="ECO:0000313" key="3">
    <source>
        <dbReference type="RefSeq" id="XP_022287873.1"/>
    </source>
</evidence>
<feature type="region of interest" description="Disordered" evidence="1">
    <location>
        <begin position="1"/>
        <end position="35"/>
    </location>
</feature>
<proteinExistence type="predicted"/>